<organism evidence="1">
    <name type="scientific">Spongospora subterranea</name>
    <dbReference type="NCBI Taxonomy" id="70186"/>
    <lineage>
        <taxon>Eukaryota</taxon>
        <taxon>Sar</taxon>
        <taxon>Rhizaria</taxon>
        <taxon>Endomyxa</taxon>
        <taxon>Phytomyxea</taxon>
        <taxon>Plasmodiophorida</taxon>
        <taxon>Plasmodiophoridae</taxon>
        <taxon>Spongospora</taxon>
    </lineage>
</organism>
<dbReference type="SUPFAM" id="SSF56808">
    <property type="entry name" value="Ribosomal protein L1"/>
    <property type="match status" value="1"/>
</dbReference>
<sequence length="254" mass="28485">AAISTIMAGVKDAVAVDSNTVERAVKALQAYLRKQEAEKDQQVLIADDKFFLLTINLFNAPDKATTSPIRIDIPHSLYLGDGCEICLITKDPQRQYKDMLAASPIDSYKKVIGISKLRKNYTQYKDKRELVSSYELFVADDRIIPLLPNILGKAFFSRKKQPVPARLSDKYASEALKQARDSTYMFRSKGTCMTVKIARVSHERREIVQNVIAGIENISKKFPNGLGDIQSIYLKLPESVALPLYNCLPEEPAV</sequence>
<feature type="non-terminal residue" evidence="1">
    <location>
        <position position="1"/>
    </location>
</feature>
<dbReference type="Pfam" id="PF00687">
    <property type="entry name" value="Ribosomal_L1"/>
    <property type="match status" value="1"/>
</dbReference>
<dbReference type="InterPro" id="IPR023674">
    <property type="entry name" value="Ribosomal_uL1-like"/>
</dbReference>
<proteinExistence type="predicted"/>
<accession>A0A0H5R9F4</accession>
<reference evidence="1" key="1">
    <citation type="submission" date="2015-04" db="EMBL/GenBank/DDBJ databases">
        <title>The genome sequence of the plant pathogenic Rhizarian Plasmodiophora brassicae reveals insights in its biotrophic life cycle and the origin of chitin synthesis.</title>
        <authorList>
            <person name="Schwelm A."/>
            <person name="Fogelqvist J."/>
            <person name="Knaust A."/>
            <person name="Julke S."/>
            <person name="Lilja T."/>
            <person name="Dhandapani V."/>
            <person name="Bonilla-Rosso G."/>
            <person name="Karlsson M."/>
            <person name="Shevchenko A."/>
            <person name="Choi S.R."/>
            <person name="Kim H.G."/>
            <person name="Park J.Y."/>
            <person name="Lim Y.P."/>
            <person name="Ludwig-Muller J."/>
            <person name="Dixelius C."/>
        </authorList>
    </citation>
    <scope>NUCLEOTIDE SEQUENCE</scope>
    <source>
        <tissue evidence="1">Potato root galls</tissue>
    </source>
</reference>
<dbReference type="InterPro" id="IPR016095">
    <property type="entry name" value="Ribosomal_uL1_3-a/b-sand"/>
</dbReference>
<dbReference type="Gene3D" id="3.30.190.20">
    <property type="match status" value="1"/>
</dbReference>
<dbReference type="GO" id="GO:0003723">
    <property type="term" value="F:RNA binding"/>
    <property type="evidence" value="ECO:0007669"/>
    <property type="project" value="InterPro"/>
</dbReference>
<name>A0A0H5R9F4_9EUKA</name>
<dbReference type="CDD" id="cd00403">
    <property type="entry name" value="Ribosomal_L1"/>
    <property type="match status" value="1"/>
</dbReference>
<dbReference type="Gene3D" id="3.40.50.790">
    <property type="match status" value="1"/>
</dbReference>
<dbReference type="EMBL" id="HACM01009969">
    <property type="protein sequence ID" value="CRZ10411.1"/>
    <property type="molecule type" value="Transcribed_RNA"/>
</dbReference>
<dbReference type="InterPro" id="IPR050257">
    <property type="entry name" value="eL8/uL1-like"/>
</dbReference>
<protein>
    <recommendedName>
        <fullName evidence="2">Ribosomal protein L1</fullName>
    </recommendedName>
</protein>
<evidence type="ECO:0008006" key="2">
    <source>
        <dbReference type="Google" id="ProtNLM"/>
    </source>
</evidence>
<evidence type="ECO:0000313" key="1">
    <source>
        <dbReference type="EMBL" id="CRZ10411.1"/>
    </source>
</evidence>
<dbReference type="PANTHER" id="PTHR23105">
    <property type="entry name" value="RIBOSOMAL PROTEIN L7AE FAMILY MEMBER"/>
    <property type="match status" value="1"/>
</dbReference>
<dbReference type="AlphaFoldDB" id="A0A0H5R9F4"/>
<dbReference type="InterPro" id="IPR028364">
    <property type="entry name" value="Ribosomal_uL1/biogenesis"/>
</dbReference>